<evidence type="ECO:0000313" key="1">
    <source>
        <dbReference type="EMBL" id="EWT07557.1"/>
    </source>
</evidence>
<keyword evidence="1" id="KW-0548">Nucleotidyltransferase</keyword>
<proteinExistence type="predicted"/>
<dbReference type="OrthoDB" id="9805604at2"/>
<accession>W9GR97</accession>
<keyword evidence="2" id="KW-1185">Reference proteome</keyword>
<dbReference type="AlphaFoldDB" id="W9GR97"/>
<name>W9GR97_9MICO</name>
<dbReference type="InterPro" id="IPR003329">
    <property type="entry name" value="Cytidylyl_trans"/>
</dbReference>
<keyword evidence="1" id="KW-0808">Transferase</keyword>
<protein>
    <submittedName>
        <fullName evidence="1">Acylneuraminate cytidylyltransferase</fullName>
    </submittedName>
</protein>
<gene>
    <name evidence="1" type="ORF">N864_06540</name>
</gene>
<dbReference type="InterPro" id="IPR050793">
    <property type="entry name" value="CMP-NeuNAc_synthase"/>
</dbReference>
<dbReference type="EMBL" id="AWQS01000009">
    <property type="protein sequence ID" value="EWT07557.1"/>
    <property type="molecule type" value="Genomic_DNA"/>
</dbReference>
<dbReference type="PANTHER" id="PTHR21485:SF6">
    <property type="entry name" value="N-ACYLNEURAMINATE CYTIDYLYLTRANSFERASE-RELATED"/>
    <property type="match status" value="1"/>
</dbReference>
<dbReference type="PANTHER" id="PTHR21485">
    <property type="entry name" value="HAD SUPERFAMILY MEMBERS CMAS AND KDSC"/>
    <property type="match status" value="1"/>
</dbReference>
<dbReference type="SUPFAM" id="SSF53448">
    <property type="entry name" value="Nucleotide-diphospho-sugar transferases"/>
    <property type="match status" value="1"/>
</dbReference>
<dbReference type="CDD" id="cd02513">
    <property type="entry name" value="CMP-NeuAc_Synthase"/>
    <property type="match status" value="1"/>
</dbReference>
<dbReference type="Proteomes" id="UP000019494">
    <property type="component" value="Unassembled WGS sequence"/>
</dbReference>
<dbReference type="InterPro" id="IPR029044">
    <property type="entry name" value="Nucleotide-diphossugar_trans"/>
</dbReference>
<organism evidence="1 2">
    <name type="scientific">Intrasporangium chromatireducens Q5-1</name>
    <dbReference type="NCBI Taxonomy" id="584657"/>
    <lineage>
        <taxon>Bacteria</taxon>
        <taxon>Bacillati</taxon>
        <taxon>Actinomycetota</taxon>
        <taxon>Actinomycetes</taxon>
        <taxon>Micrococcales</taxon>
        <taxon>Intrasporangiaceae</taxon>
        <taxon>Intrasporangium</taxon>
    </lineage>
</organism>
<dbReference type="Gene3D" id="3.90.550.10">
    <property type="entry name" value="Spore Coat Polysaccharide Biosynthesis Protein SpsA, Chain A"/>
    <property type="match status" value="1"/>
</dbReference>
<reference evidence="2" key="1">
    <citation type="submission" date="2013-08" db="EMBL/GenBank/DDBJ databases">
        <title>Intrasporangium oryzae NRRL B-24470.</title>
        <authorList>
            <person name="Liu H."/>
            <person name="Wang G."/>
        </authorList>
    </citation>
    <scope>NUCLEOTIDE SEQUENCE [LARGE SCALE GENOMIC DNA]</scope>
    <source>
        <strain evidence="2">Q5-1</strain>
    </source>
</reference>
<dbReference type="GO" id="GO:0008781">
    <property type="term" value="F:N-acylneuraminate cytidylyltransferase activity"/>
    <property type="evidence" value="ECO:0007669"/>
    <property type="project" value="TreeGrafter"/>
</dbReference>
<comment type="caution">
    <text evidence="1">The sequence shown here is derived from an EMBL/GenBank/DDBJ whole genome shotgun (WGS) entry which is preliminary data.</text>
</comment>
<dbReference type="Pfam" id="PF02348">
    <property type="entry name" value="CTP_transf_3"/>
    <property type="match status" value="1"/>
</dbReference>
<sequence>MSRILAVVPARGGSKGLPGKNIRELAGLPLIVHSLRAAALSPAVTRCVVTTDSEEIAEVARDHGGDVPFLRPARLAQDDTPMGPVVRHALESVEREEGRPYDAVLLLDPTSPARVPRQFDEAARQLAENPSLDGVISVSEPTFNPVWVGVRPAGESGQLGELTRFFDAGTGVTRRQDVPRFLRINGNFYLWRADFVRRLEGSWFDEGRHAGLEIPEAQAFSIDDEYEFRLIEALVDAGLIELPWLTEQSVAAHGDTARKDRDG</sequence>
<evidence type="ECO:0000313" key="2">
    <source>
        <dbReference type="Proteomes" id="UP000019494"/>
    </source>
</evidence>
<dbReference type="RefSeq" id="WP_034713009.1">
    <property type="nucleotide sequence ID" value="NZ_AWQS01000009.1"/>
</dbReference>